<feature type="domain" description="CobN/magnesium chelatase" evidence="1">
    <location>
        <begin position="139"/>
        <end position="1282"/>
    </location>
</feature>
<dbReference type="PANTHER" id="PTHR44119">
    <property type="entry name" value="MAGNESIUM-CHELATASE SUBUNIT CHLH, CHLOROPLASTIC"/>
    <property type="match status" value="1"/>
</dbReference>
<protein>
    <submittedName>
        <fullName evidence="2">Cobaltochelatase subunit CobN</fullName>
        <ecNumber evidence="2">6.6.1.2</ecNumber>
    </submittedName>
</protein>
<dbReference type="Pfam" id="PF02514">
    <property type="entry name" value="CobN-Mg_chel"/>
    <property type="match status" value="1"/>
</dbReference>
<dbReference type="EC" id="6.6.1.2" evidence="2"/>
<dbReference type="GO" id="GO:0051116">
    <property type="term" value="F:cobaltochelatase activity"/>
    <property type="evidence" value="ECO:0007669"/>
    <property type="project" value="UniProtKB-EC"/>
</dbReference>
<dbReference type="InterPro" id="IPR011953">
    <property type="entry name" value="Cobalto_CobN"/>
</dbReference>
<evidence type="ECO:0000259" key="1">
    <source>
        <dbReference type="Pfam" id="PF02514"/>
    </source>
</evidence>
<accession>A0ABR8FR65</accession>
<dbReference type="InterPro" id="IPR003672">
    <property type="entry name" value="CobN/Mg_chltase"/>
</dbReference>
<dbReference type="RefSeq" id="WP_190966661.1">
    <property type="nucleotide sequence ID" value="NZ_JACJTB010000003.1"/>
</dbReference>
<comment type="caution">
    <text evidence="2">The sequence shown here is derived from an EMBL/GenBank/DDBJ whole genome shotgun (WGS) entry which is preliminary data.</text>
</comment>
<dbReference type="NCBIfam" id="TIGR02257">
    <property type="entry name" value="cobalto_cobN"/>
    <property type="match status" value="1"/>
</dbReference>
<evidence type="ECO:0000313" key="3">
    <source>
        <dbReference type="Proteomes" id="UP000603457"/>
    </source>
</evidence>
<dbReference type="CDD" id="cd10150">
    <property type="entry name" value="CobN_like"/>
    <property type="match status" value="1"/>
</dbReference>
<sequence length="1312" mass="145877">MHRINAKSVGWNQSESLMFLEQTPAPFVFITAADTDIQTLAAAVTKLPTNFPALRVANLLQLQQQITIDTYSEQVLELAKVIILRLLGGRAYWGYGLEVVQEIVQRNGTTLIVMPGDDALDPELIAQSTVPVEIVNQVWQYFNEGGVNNFVNALQFIADTCLETSFQSLPPQIVPRVGLYEWREEAGETRSREQGGNLTFSVSPLPPAPCTPSHPPLPKVGILFYRAHYLAGNTHVIDALCTALAHRNLQPVPVFVSSLRDPSVQDELSEVFQPKDAEQIAILLNTTSFSLARLDTEAPETEIWQKLDVPVLQVILSGGSVEQWESLSQGLSPRDIAMNVALPEVDGRIISRAVSFKALQTRNSDLETDVVVYEPVSDRIDFVAQLAANWVRLRTKPPQERRIALILANYPNRDGRLANGVGLDTPASCVEILKALQIAGYAVNDLPKDGNELIKRLTDGVTNDPEARELRPIQQSLSNEAYQEYFASLPESVKQGIKERWGVGSGESGVENQEEISYPHSPFPIPGIQLGNIFIGIQPARGYDIDPSLNYHAPDLEPTHTYLAFYYWVREYFGADAVVHLGKHGNLEWLPGKSLALSSDCYPEVAFGAMPHLYPFIVNDPGEGSQAKRRAQAVIIDHLTPPMTRAELYGALQQLENLIDEFYEAESLDPSRLPAIRDRIRELVINENLHLDLGITTKVENTPQQDPSLLPFDFSLLPSLDGYLCELKEAQIRDGLHIFGQCPQDRQLSDLIVAIARIPNRHSIGITRALSQAWGLDIDPLTDNFSALFTLPLSHSAPPRLCAKLNSCRTIGDVVELLEQQAAELIEQLSTQHSALSTQHSALSTSLHWINTKLLPALQQTPAEITNLLHGLDGGYVPSGASGAPTRGRPEVLPTGKNFYSVDIRALPTETAWDVGRKAAENLIETYTQEHGEYPKTLGLSLWGTATMRTGGDDIAEALALLGVRPVWDGAARRVIDFEILPLSILGRPRVDVTLRISGFFRDAFPNLIDLFEQAAIAVADLDESPEENPLAVQVQQDTQYWVTQGLPESEAKLRSRYRIFGSQPGAYGAGLQGLIESQNWTDDQDLARAYINWSCYAYSSITANQEKGQLTGIAAPEAFGQRLQQMQIVLQNQDNREHDLLDSDDYYQFQGGLTIAARSLQGKNPQIYFGDHSIPANPRIRKLQEEIARVYRSRVINPKWIAGVMRHGYKGAFEMSATVDFLFAYDATTKCVEDYMYQGIAESYLFDTTVSEFIQYNNPHALRDIAERLLEAHQRGLWENVDILTLENLRNLVHQAEAAIEEKYIPDKSTV</sequence>
<evidence type="ECO:0000313" key="2">
    <source>
        <dbReference type="EMBL" id="MBD2593732.1"/>
    </source>
</evidence>
<dbReference type="PANTHER" id="PTHR44119:SF4">
    <property type="entry name" value="AEROBIC COBALTOCHELATASE SUBUNIT COBN"/>
    <property type="match status" value="1"/>
</dbReference>
<keyword evidence="2" id="KW-0436">Ligase</keyword>
<name>A0ABR8FR65_9NOSO</name>
<reference evidence="2 3" key="1">
    <citation type="journal article" date="2020" name="ISME J.">
        <title>Comparative genomics reveals insights into cyanobacterial evolution and habitat adaptation.</title>
        <authorList>
            <person name="Chen M.Y."/>
            <person name="Teng W.K."/>
            <person name="Zhao L."/>
            <person name="Hu C.X."/>
            <person name="Zhou Y.K."/>
            <person name="Han B.P."/>
            <person name="Song L.R."/>
            <person name="Shu W.S."/>
        </authorList>
    </citation>
    <scope>NUCLEOTIDE SEQUENCE [LARGE SCALE GENOMIC DNA]</scope>
    <source>
        <strain evidence="2 3">FACHB-130</strain>
    </source>
</reference>
<keyword evidence="3" id="KW-1185">Reference proteome</keyword>
<dbReference type="EMBL" id="JACJTB010000003">
    <property type="protein sequence ID" value="MBD2593732.1"/>
    <property type="molecule type" value="Genomic_DNA"/>
</dbReference>
<organism evidence="2 3">
    <name type="scientific">Nostoc spongiaeforme FACHB-130</name>
    <dbReference type="NCBI Taxonomy" id="1357510"/>
    <lineage>
        <taxon>Bacteria</taxon>
        <taxon>Bacillati</taxon>
        <taxon>Cyanobacteriota</taxon>
        <taxon>Cyanophyceae</taxon>
        <taxon>Nostocales</taxon>
        <taxon>Nostocaceae</taxon>
        <taxon>Nostoc</taxon>
    </lineage>
</organism>
<proteinExistence type="predicted"/>
<gene>
    <name evidence="2" type="primary">cobN</name>
    <name evidence="2" type="ORF">H6G74_05230</name>
</gene>
<dbReference type="Proteomes" id="UP000603457">
    <property type="component" value="Unassembled WGS sequence"/>
</dbReference>